<name>A0AAD8SEW4_LOLMU</name>
<dbReference type="GO" id="GO:0020037">
    <property type="term" value="F:heme binding"/>
    <property type="evidence" value="ECO:0007669"/>
    <property type="project" value="InterPro"/>
</dbReference>
<evidence type="ECO:0008006" key="3">
    <source>
        <dbReference type="Google" id="ProtNLM"/>
    </source>
</evidence>
<dbReference type="InterPro" id="IPR036909">
    <property type="entry name" value="Cyt_c-like_dom_sf"/>
</dbReference>
<dbReference type="EMBL" id="JAUUTY010000004">
    <property type="protein sequence ID" value="KAK1649857.1"/>
    <property type="molecule type" value="Genomic_DNA"/>
</dbReference>
<proteinExistence type="predicted"/>
<dbReference type="Gene3D" id="1.10.760.10">
    <property type="entry name" value="Cytochrome c-like domain"/>
    <property type="match status" value="1"/>
</dbReference>
<evidence type="ECO:0000313" key="1">
    <source>
        <dbReference type="EMBL" id="KAK1649857.1"/>
    </source>
</evidence>
<dbReference type="GO" id="GO:0009055">
    <property type="term" value="F:electron transfer activity"/>
    <property type="evidence" value="ECO:0007669"/>
    <property type="project" value="InterPro"/>
</dbReference>
<evidence type="ECO:0000313" key="2">
    <source>
        <dbReference type="Proteomes" id="UP001231189"/>
    </source>
</evidence>
<dbReference type="Proteomes" id="UP001231189">
    <property type="component" value="Unassembled WGS sequence"/>
</dbReference>
<dbReference type="AlphaFoldDB" id="A0AAD8SEW4"/>
<reference evidence="1" key="1">
    <citation type="submission" date="2023-07" db="EMBL/GenBank/DDBJ databases">
        <title>A chromosome-level genome assembly of Lolium multiflorum.</title>
        <authorList>
            <person name="Chen Y."/>
            <person name="Copetti D."/>
            <person name="Kolliker R."/>
            <person name="Studer B."/>
        </authorList>
    </citation>
    <scope>NUCLEOTIDE SEQUENCE</scope>
    <source>
        <strain evidence="1">02402/16</strain>
        <tissue evidence="1">Leaf</tissue>
    </source>
</reference>
<organism evidence="1 2">
    <name type="scientific">Lolium multiflorum</name>
    <name type="common">Italian ryegrass</name>
    <name type="synonym">Lolium perenne subsp. multiflorum</name>
    <dbReference type="NCBI Taxonomy" id="4521"/>
    <lineage>
        <taxon>Eukaryota</taxon>
        <taxon>Viridiplantae</taxon>
        <taxon>Streptophyta</taxon>
        <taxon>Embryophyta</taxon>
        <taxon>Tracheophyta</taxon>
        <taxon>Spermatophyta</taxon>
        <taxon>Magnoliopsida</taxon>
        <taxon>Liliopsida</taxon>
        <taxon>Poales</taxon>
        <taxon>Poaceae</taxon>
        <taxon>BOP clade</taxon>
        <taxon>Pooideae</taxon>
        <taxon>Poodae</taxon>
        <taxon>Poeae</taxon>
        <taxon>Poeae Chloroplast Group 2 (Poeae type)</taxon>
        <taxon>Loliodinae</taxon>
        <taxon>Loliinae</taxon>
        <taxon>Lolium</taxon>
    </lineage>
</organism>
<dbReference type="SUPFAM" id="SSF46626">
    <property type="entry name" value="Cytochrome c"/>
    <property type="match status" value="1"/>
</dbReference>
<sequence length="114" mass="12623">MASFSEAPPGNPAADAKIFKTKCAQCHTNEQRAGHKQGHVYAVLTPSPFLDADAATDPDRRPSRRKLMISSISPFPVSLCGGRDGIRGNAVVAWIPRWMRWRRRCAARAWHLGL</sequence>
<protein>
    <recommendedName>
        <fullName evidence="3">Cytochrome c domain-containing protein</fullName>
    </recommendedName>
</protein>
<gene>
    <name evidence="1" type="ORF">QYE76_067662</name>
</gene>
<accession>A0AAD8SEW4</accession>
<keyword evidence="2" id="KW-1185">Reference proteome</keyword>
<comment type="caution">
    <text evidence="1">The sequence shown here is derived from an EMBL/GenBank/DDBJ whole genome shotgun (WGS) entry which is preliminary data.</text>
</comment>